<dbReference type="AlphaFoldDB" id="A0AAE0MKR0"/>
<sequence length="134" mass="15186">MAVVFVTARLSFVLSLTLPLMYHAYCRLPGTFFFFSFFFFFLSFFLSLFIACALELTGRANGFGERDGGRGWKPLMLFWRFSHSLSLLFFENSTFWLESGNIIPLADDLAPFSPCNTHTRPHHTDDGQGFGAGT</sequence>
<keyword evidence="3" id="KW-1185">Reference proteome</keyword>
<reference evidence="2" key="2">
    <citation type="submission" date="2023-06" db="EMBL/GenBank/DDBJ databases">
        <authorList>
            <consortium name="Lawrence Berkeley National Laboratory"/>
            <person name="Haridas S."/>
            <person name="Hensen N."/>
            <person name="Bonometti L."/>
            <person name="Westerberg I."/>
            <person name="Brannstrom I.O."/>
            <person name="Guillou S."/>
            <person name="Cros-Aarteil S."/>
            <person name="Calhoun S."/>
            <person name="Kuo A."/>
            <person name="Mondo S."/>
            <person name="Pangilinan J."/>
            <person name="Riley R."/>
            <person name="Labutti K."/>
            <person name="Andreopoulos B."/>
            <person name="Lipzen A."/>
            <person name="Chen C."/>
            <person name="Yanf M."/>
            <person name="Daum C."/>
            <person name="Ng V."/>
            <person name="Clum A."/>
            <person name="Steindorff A."/>
            <person name="Ohm R."/>
            <person name="Martin F."/>
            <person name="Silar P."/>
            <person name="Natvig D."/>
            <person name="Lalanne C."/>
            <person name="Gautier V."/>
            <person name="Ament-Velasquez S.L."/>
            <person name="Kruys A."/>
            <person name="Hutchinson M.I."/>
            <person name="Powell A.J."/>
            <person name="Barry K."/>
            <person name="Miller A.N."/>
            <person name="Grigoriev I.V."/>
            <person name="Debuchy R."/>
            <person name="Gladieux P."/>
            <person name="Thoren M.H."/>
            <person name="Johannesson H."/>
        </authorList>
    </citation>
    <scope>NUCLEOTIDE SEQUENCE</scope>
    <source>
        <strain evidence="2">SMH4131-1</strain>
    </source>
</reference>
<dbReference type="EMBL" id="JAUEPO010000001">
    <property type="protein sequence ID" value="KAK3336092.1"/>
    <property type="molecule type" value="Genomic_DNA"/>
</dbReference>
<gene>
    <name evidence="2" type="ORF">B0T19DRAFT_27964</name>
</gene>
<protein>
    <submittedName>
        <fullName evidence="2">Uncharacterized protein</fullName>
    </submittedName>
</protein>
<evidence type="ECO:0000313" key="2">
    <source>
        <dbReference type="EMBL" id="KAK3336092.1"/>
    </source>
</evidence>
<reference evidence="2" key="1">
    <citation type="journal article" date="2023" name="Mol. Phylogenet. Evol.">
        <title>Genome-scale phylogeny and comparative genomics of the fungal order Sordariales.</title>
        <authorList>
            <person name="Hensen N."/>
            <person name="Bonometti L."/>
            <person name="Westerberg I."/>
            <person name="Brannstrom I.O."/>
            <person name="Guillou S."/>
            <person name="Cros-Aarteil S."/>
            <person name="Calhoun S."/>
            <person name="Haridas S."/>
            <person name="Kuo A."/>
            <person name="Mondo S."/>
            <person name="Pangilinan J."/>
            <person name="Riley R."/>
            <person name="LaButti K."/>
            <person name="Andreopoulos B."/>
            <person name="Lipzen A."/>
            <person name="Chen C."/>
            <person name="Yan M."/>
            <person name="Daum C."/>
            <person name="Ng V."/>
            <person name="Clum A."/>
            <person name="Steindorff A."/>
            <person name="Ohm R.A."/>
            <person name="Martin F."/>
            <person name="Silar P."/>
            <person name="Natvig D.O."/>
            <person name="Lalanne C."/>
            <person name="Gautier V."/>
            <person name="Ament-Velasquez S.L."/>
            <person name="Kruys A."/>
            <person name="Hutchinson M.I."/>
            <person name="Powell A.J."/>
            <person name="Barry K."/>
            <person name="Miller A.N."/>
            <person name="Grigoriev I.V."/>
            <person name="Debuchy R."/>
            <person name="Gladieux P."/>
            <person name="Hiltunen Thoren M."/>
            <person name="Johannesson H."/>
        </authorList>
    </citation>
    <scope>NUCLEOTIDE SEQUENCE</scope>
    <source>
        <strain evidence="2">SMH4131-1</strain>
    </source>
</reference>
<feature type="transmembrane region" description="Helical" evidence="1">
    <location>
        <begin position="31"/>
        <end position="56"/>
    </location>
</feature>
<accession>A0AAE0MKR0</accession>
<evidence type="ECO:0000256" key="1">
    <source>
        <dbReference type="SAM" id="Phobius"/>
    </source>
</evidence>
<keyword evidence="1" id="KW-0812">Transmembrane</keyword>
<keyword evidence="1" id="KW-1133">Transmembrane helix</keyword>
<evidence type="ECO:0000313" key="3">
    <source>
        <dbReference type="Proteomes" id="UP001286456"/>
    </source>
</evidence>
<dbReference type="Proteomes" id="UP001286456">
    <property type="component" value="Unassembled WGS sequence"/>
</dbReference>
<organism evidence="2 3">
    <name type="scientific">Cercophora scortea</name>
    <dbReference type="NCBI Taxonomy" id="314031"/>
    <lineage>
        <taxon>Eukaryota</taxon>
        <taxon>Fungi</taxon>
        <taxon>Dikarya</taxon>
        <taxon>Ascomycota</taxon>
        <taxon>Pezizomycotina</taxon>
        <taxon>Sordariomycetes</taxon>
        <taxon>Sordariomycetidae</taxon>
        <taxon>Sordariales</taxon>
        <taxon>Lasiosphaeriaceae</taxon>
        <taxon>Cercophora</taxon>
    </lineage>
</organism>
<comment type="caution">
    <text evidence="2">The sequence shown here is derived from an EMBL/GenBank/DDBJ whole genome shotgun (WGS) entry which is preliminary data.</text>
</comment>
<proteinExistence type="predicted"/>
<name>A0AAE0MKR0_9PEZI</name>
<keyword evidence="1" id="KW-0472">Membrane</keyword>